<dbReference type="PANTHER" id="PTHR34796:SF1">
    <property type="entry name" value="EXPRESSED PROTEIN"/>
    <property type="match status" value="1"/>
</dbReference>
<name>A0ABV6KWN6_9BACI</name>
<sequence>MFTTDFIDYLVHFHSDRDYFECHEILEEHWKNVDAGNKESILVGWIQLAVSQYHHRRGNFAGALRTIQKALWLLTIHKQSIKEYGIDEDKLIGAILRKKEEIEHTLPYKSMNLPINDASLLSACKRQAEKAGLIWGVDSNLTKSEIIHRHSMRDRSEVIQNRLHALKQKKGSSD</sequence>
<dbReference type="Pfam" id="PF03745">
    <property type="entry name" value="DUF309"/>
    <property type="match status" value="1"/>
</dbReference>
<reference evidence="1 2" key="1">
    <citation type="submission" date="2024-09" db="EMBL/GenBank/DDBJ databases">
        <authorList>
            <person name="Sun Q."/>
            <person name="Mori K."/>
        </authorList>
    </citation>
    <scope>NUCLEOTIDE SEQUENCE [LARGE SCALE GENOMIC DNA]</scope>
    <source>
        <strain evidence="1 2">CGMCC 1.9126</strain>
    </source>
</reference>
<dbReference type="RefSeq" id="WP_160546489.1">
    <property type="nucleotide sequence ID" value="NZ_JBHLUU010000124.1"/>
</dbReference>
<dbReference type="Gene3D" id="1.10.3450.10">
    <property type="entry name" value="TTHA0068-like"/>
    <property type="match status" value="1"/>
</dbReference>
<comment type="caution">
    <text evidence="1">The sequence shown here is derived from an EMBL/GenBank/DDBJ whole genome shotgun (WGS) entry which is preliminary data.</text>
</comment>
<accession>A0ABV6KWN6</accession>
<dbReference type="InterPro" id="IPR023203">
    <property type="entry name" value="TTHA0068_sf"/>
</dbReference>
<organism evidence="1 2">
    <name type="scientific">Robertmurraya beringensis</name>
    <dbReference type="NCBI Taxonomy" id="641660"/>
    <lineage>
        <taxon>Bacteria</taxon>
        <taxon>Bacillati</taxon>
        <taxon>Bacillota</taxon>
        <taxon>Bacilli</taxon>
        <taxon>Bacillales</taxon>
        <taxon>Bacillaceae</taxon>
        <taxon>Robertmurraya</taxon>
    </lineage>
</organism>
<evidence type="ECO:0000313" key="1">
    <source>
        <dbReference type="EMBL" id="MFC0477744.1"/>
    </source>
</evidence>
<dbReference type="EMBL" id="JBHLUU010000124">
    <property type="protein sequence ID" value="MFC0477744.1"/>
    <property type="molecule type" value="Genomic_DNA"/>
</dbReference>
<evidence type="ECO:0000313" key="2">
    <source>
        <dbReference type="Proteomes" id="UP001589738"/>
    </source>
</evidence>
<dbReference type="Proteomes" id="UP001589738">
    <property type="component" value="Unassembled WGS sequence"/>
</dbReference>
<keyword evidence="2" id="KW-1185">Reference proteome</keyword>
<dbReference type="SUPFAM" id="SSF140663">
    <property type="entry name" value="TTHA0068-like"/>
    <property type="match status" value="1"/>
</dbReference>
<gene>
    <name evidence="1" type="ORF">ACFFHF_21380</name>
</gene>
<proteinExistence type="predicted"/>
<dbReference type="PANTHER" id="PTHR34796">
    <property type="entry name" value="EXPRESSED PROTEIN"/>
    <property type="match status" value="1"/>
</dbReference>
<dbReference type="InterPro" id="IPR005500">
    <property type="entry name" value="DUF309"/>
</dbReference>
<protein>
    <submittedName>
        <fullName evidence="1">DUF309 domain-containing protein</fullName>
    </submittedName>
</protein>